<evidence type="ECO:0000256" key="1">
    <source>
        <dbReference type="ARBA" id="ARBA00004123"/>
    </source>
</evidence>
<dbReference type="PANTHER" id="PTHR12940:SF0">
    <property type="entry name" value="SPLICING FACTOR ESS-2 HOMOLOG"/>
    <property type="match status" value="1"/>
</dbReference>
<name>A0A4E0RKD1_FASHE</name>
<feature type="compositionally biased region" description="Polar residues" evidence="4">
    <location>
        <begin position="441"/>
        <end position="465"/>
    </location>
</feature>
<keyword evidence="3" id="KW-0539">Nucleus</keyword>
<proteinExistence type="inferred from homology"/>
<feature type="compositionally biased region" description="Basic and acidic residues" evidence="4">
    <location>
        <begin position="80"/>
        <end position="91"/>
    </location>
</feature>
<dbReference type="AlphaFoldDB" id="A0A4E0RKD1"/>
<dbReference type="GO" id="GO:0071013">
    <property type="term" value="C:catalytic step 2 spliceosome"/>
    <property type="evidence" value="ECO:0007669"/>
    <property type="project" value="TreeGrafter"/>
</dbReference>
<feature type="region of interest" description="Disordered" evidence="4">
    <location>
        <begin position="319"/>
        <end position="341"/>
    </location>
</feature>
<evidence type="ECO:0000256" key="4">
    <source>
        <dbReference type="SAM" id="MobiDB-lite"/>
    </source>
</evidence>
<protein>
    <submittedName>
        <fullName evidence="5">Sepiapterin reductase</fullName>
    </submittedName>
</protein>
<evidence type="ECO:0000313" key="5">
    <source>
        <dbReference type="EMBL" id="THD21337.1"/>
    </source>
</evidence>
<comment type="subcellular location">
    <subcellularLocation>
        <location evidence="1">Nucleus</location>
    </subcellularLocation>
</comment>
<organism evidence="5 6">
    <name type="scientific">Fasciola hepatica</name>
    <name type="common">Liver fluke</name>
    <dbReference type="NCBI Taxonomy" id="6192"/>
    <lineage>
        <taxon>Eukaryota</taxon>
        <taxon>Metazoa</taxon>
        <taxon>Spiralia</taxon>
        <taxon>Lophotrochozoa</taxon>
        <taxon>Platyhelminthes</taxon>
        <taxon>Trematoda</taxon>
        <taxon>Digenea</taxon>
        <taxon>Plagiorchiida</taxon>
        <taxon>Echinostomata</taxon>
        <taxon>Echinostomatoidea</taxon>
        <taxon>Fasciolidae</taxon>
        <taxon>Fasciola</taxon>
    </lineage>
</organism>
<reference evidence="5" key="1">
    <citation type="submission" date="2019-03" db="EMBL/GenBank/DDBJ databases">
        <title>Improved annotation for the trematode Fasciola hepatica.</title>
        <authorList>
            <person name="Choi Y.-J."/>
            <person name="Martin J."/>
            <person name="Mitreva M."/>
        </authorList>
    </citation>
    <scope>NUCLEOTIDE SEQUENCE [LARGE SCALE GENOMIC DNA]</scope>
</reference>
<dbReference type="Proteomes" id="UP000230066">
    <property type="component" value="Unassembled WGS sequence"/>
</dbReference>
<feature type="region of interest" description="Disordered" evidence="4">
    <location>
        <begin position="355"/>
        <end position="465"/>
    </location>
</feature>
<dbReference type="EMBL" id="JXXN02003640">
    <property type="protein sequence ID" value="THD21337.1"/>
    <property type="molecule type" value="Genomic_DNA"/>
</dbReference>
<accession>A0A4E0RKD1</accession>
<evidence type="ECO:0000313" key="6">
    <source>
        <dbReference type="Proteomes" id="UP000230066"/>
    </source>
</evidence>
<dbReference type="PANTHER" id="PTHR12940">
    <property type="entry name" value="ES-2 PROTEIN - RELATED"/>
    <property type="match status" value="1"/>
</dbReference>
<sequence>MDPVASKLVTDLDGEKKLATYSPIQGRVVIQTVREEDEYMQHLETIVQRDYFPDLATMHQNSNRLPVADASQRSTTSRWSKSDSRNPERADPTAVNLDRYLANNTTEDDASFSELIEETERKRRIKLSSFFPSLEAPSATNSTEVKPLAITSGANVIIGPRPSITGNSAVHFNPDGVPQTKDEYLNHVANDRRIVPSNTRFKRPFPPTVDKRSIAKQLVLHKLGRIGLDGKETESALSTPQAAGYRFMDASPSPAPSILGASPFMTWGELDATPSRLDDGGVNTPLVMSGAPAFRIPSPSQREQLAHKLADRASRQRLRDRHEAVKRVHPNVHSPSSKSLLSPAARRLLACSSSLGSQWTGGSNSRPNTGSSVSSSPMNKLGTPRRHVLDLGVIRRRPTSDKLQPSSCPSPAPASGCSSSIAPSQTDSNDHGRVMTPISARAQSITDNLLNLRPGQQHSESSSGS</sequence>
<dbReference type="InterPro" id="IPR019148">
    <property type="entry name" value="Nuclear_protein_DGCR14_ESS-2"/>
</dbReference>
<feature type="compositionally biased region" description="Low complexity" evidence="4">
    <location>
        <begin position="405"/>
        <end position="424"/>
    </location>
</feature>
<dbReference type="Pfam" id="PF09751">
    <property type="entry name" value="Es2"/>
    <property type="match status" value="3"/>
</dbReference>
<keyword evidence="6" id="KW-1185">Reference proteome</keyword>
<feature type="region of interest" description="Disordered" evidence="4">
    <location>
        <begin position="62"/>
        <end position="95"/>
    </location>
</feature>
<feature type="compositionally biased region" description="Polar residues" evidence="4">
    <location>
        <begin position="358"/>
        <end position="378"/>
    </location>
</feature>
<comment type="caution">
    <text evidence="5">The sequence shown here is derived from an EMBL/GenBank/DDBJ whole genome shotgun (WGS) entry which is preliminary data.</text>
</comment>
<evidence type="ECO:0000256" key="3">
    <source>
        <dbReference type="ARBA" id="ARBA00023242"/>
    </source>
</evidence>
<evidence type="ECO:0000256" key="2">
    <source>
        <dbReference type="ARBA" id="ARBA00009072"/>
    </source>
</evidence>
<gene>
    <name evidence="5" type="ORF">D915_007731</name>
</gene>
<comment type="similarity">
    <text evidence="2">Belongs to the ESS2 family.</text>
</comment>